<evidence type="ECO:0000256" key="1">
    <source>
        <dbReference type="ARBA" id="ARBA00001946"/>
    </source>
</evidence>
<dbReference type="GO" id="GO:0016788">
    <property type="term" value="F:hydrolase activity, acting on ester bonds"/>
    <property type="evidence" value="ECO:0007669"/>
    <property type="project" value="InterPro"/>
</dbReference>
<feature type="domain" description="VRR-NUC" evidence="4">
    <location>
        <begin position="2"/>
        <end position="94"/>
    </location>
</feature>
<gene>
    <name evidence="5" type="ORF">LCGC14_1742400</name>
</gene>
<dbReference type="EMBL" id="LAZR01015955">
    <property type="protein sequence ID" value="KKM06592.1"/>
    <property type="molecule type" value="Genomic_DNA"/>
</dbReference>
<evidence type="ECO:0000256" key="2">
    <source>
        <dbReference type="ARBA" id="ARBA00022722"/>
    </source>
</evidence>
<dbReference type="SMART" id="SM00990">
    <property type="entry name" value="VRR_NUC"/>
    <property type="match status" value="1"/>
</dbReference>
<dbReference type="InterPro" id="IPR014883">
    <property type="entry name" value="VRR_NUC"/>
</dbReference>
<dbReference type="GO" id="GO:0004518">
    <property type="term" value="F:nuclease activity"/>
    <property type="evidence" value="ECO:0007669"/>
    <property type="project" value="UniProtKB-KW"/>
</dbReference>
<comment type="cofactor">
    <cofactor evidence="1">
        <name>Mg(2+)</name>
        <dbReference type="ChEBI" id="CHEBI:18420"/>
    </cofactor>
</comment>
<evidence type="ECO:0000313" key="5">
    <source>
        <dbReference type="EMBL" id="KKM06592.1"/>
    </source>
</evidence>
<protein>
    <recommendedName>
        <fullName evidence="4">VRR-NUC domain-containing protein</fullName>
    </recommendedName>
</protein>
<evidence type="ECO:0000256" key="3">
    <source>
        <dbReference type="ARBA" id="ARBA00022801"/>
    </source>
</evidence>
<sequence>MTAESDLNRAILSYLQAVGVFAWRCNSGALKNADGVWVKYGRKGMADILGILPGGKFLAIEAKVGRAKPTKEQHHFLGEIRRSGGVAILAHTLDDVLRELEGAL</sequence>
<keyword evidence="2" id="KW-0540">Nuclease</keyword>
<keyword evidence="3" id="KW-0378">Hydrolase</keyword>
<dbReference type="InterPro" id="IPR011856">
    <property type="entry name" value="tRNA_endonuc-like_dom_sf"/>
</dbReference>
<dbReference type="GO" id="GO:0003676">
    <property type="term" value="F:nucleic acid binding"/>
    <property type="evidence" value="ECO:0007669"/>
    <property type="project" value="InterPro"/>
</dbReference>
<dbReference type="AlphaFoldDB" id="A0A0F9HTW1"/>
<organism evidence="5">
    <name type="scientific">marine sediment metagenome</name>
    <dbReference type="NCBI Taxonomy" id="412755"/>
    <lineage>
        <taxon>unclassified sequences</taxon>
        <taxon>metagenomes</taxon>
        <taxon>ecological metagenomes</taxon>
    </lineage>
</organism>
<name>A0A0F9HTW1_9ZZZZ</name>
<proteinExistence type="predicted"/>
<evidence type="ECO:0000259" key="4">
    <source>
        <dbReference type="SMART" id="SM00990"/>
    </source>
</evidence>
<comment type="caution">
    <text evidence="5">The sequence shown here is derived from an EMBL/GenBank/DDBJ whole genome shotgun (WGS) entry which is preliminary data.</text>
</comment>
<accession>A0A0F9HTW1</accession>
<reference evidence="5" key="1">
    <citation type="journal article" date="2015" name="Nature">
        <title>Complex archaea that bridge the gap between prokaryotes and eukaryotes.</title>
        <authorList>
            <person name="Spang A."/>
            <person name="Saw J.H."/>
            <person name="Jorgensen S.L."/>
            <person name="Zaremba-Niedzwiedzka K."/>
            <person name="Martijn J."/>
            <person name="Lind A.E."/>
            <person name="van Eijk R."/>
            <person name="Schleper C."/>
            <person name="Guy L."/>
            <person name="Ettema T.J."/>
        </authorList>
    </citation>
    <scope>NUCLEOTIDE SEQUENCE</scope>
</reference>
<dbReference type="Gene3D" id="3.40.1350.10">
    <property type="match status" value="1"/>
</dbReference>